<dbReference type="InterPro" id="IPR037171">
    <property type="entry name" value="NagB/RpiA_transferase-like"/>
</dbReference>
<feature type="domain" description="Glucosamine/galactosamine-6-phosphate isomerase" evidence="8">
    <location>
        <begin position="10"/>
        <end position="228"/>
    </location>
</feature>
<protein>
    <recommendedName>
        <fullName evidence="6 7">6-phosphogluconolactonase</fullName>
        <shortName evidence="7">6PGL</shortName>
        <ecNumber evidence="5 7">3.1.1.31</ecNumber>
    </recommendedName>
</protein>
<comment type="catalytic activity">
    <reaction evidence="1 7">
        <text>6-phospho-D-glucono-1,5-lactone + H2O = 6-phospho-D-gluconate + H(+)</text>
        <dbReference type="Rhea" id="RHEA:12556"/>
        <dbReference type="ChEBI" id="CHEBI:15377"/>
        <dbReference type="ChEBI" id="CHEBI:15378"/>
        <dbReference type="ChEBI" id="CHEBI:57955"/>
        <dbReference type="ChEBI" id="CHEBI:58759"/>
        <dbReference type="EC" id="3.1.1.31"/>
    </reaction>
</comment>
<dbReference type="CDD" id="cd01400">
    <property type="entry name" value="6PGL"/>
    <property type="match status" value="1"/>
</dbReference>
<evidence type="ECO:0000259" key="8">
    <source>
        <dbReference type="Pfam" id="PF01182"/>
    </source>
</evidence>
<dbReference type="Pfam" id="PF01182">
    <property type="entry name" value="Glucosamine_iso"/>
    <property type="match status" value="1"/>
</dbReference>
<dbReference type="NCBIfam" id="TIGR01198">
    <property type="entry name" value="pgl"/>
    <property type="match status" value="1"/>
</dbReference>
<dbReference type="PANTHER" id="PTHR11054">
    <property type="entry name" value="6-PHOSPHOGLUCONOLACTONASE"/>
    <property type="match status" value="1"/>
</dbReference>
<dbReference type="Gene3D" id="3.40.50.1360">
    <property type="match status" value="1"/>
</dbReference>
<evidence type="ECO:0000313" key="10">
    <source>
        <dbReference type="Proteomes" id="UP001595897"/>
    </source>
</evidence>
<dbReference type="InterPro" id="IPR039104">
    <property type="entry name" value="6PGL"/>
</dbReference>
<sequence>MALVTQEYANSERLVDAFSQQIAEILTQAITDKGSASIAVSGGSTPKPLFQALSKIDLPWSQVNITLADERWVDALDDASNEKLVRENLLVNHARAARFMSMTTDDANAEDAVDEISARLEALGLPLDILILGMGEDGHTASLFPCSAQIEEGINLARTQPVLATQPTTAPHQRMSLSLAEIVKSKHVFLHITGDKKRQVLTQAISEHTPLEKPIKAVCDNTTLNLVWAP</sequence>
<dbReference type="EMBL" id="JBHSGU010000002">
    <property type="protein sequence ID" value="MFC4699661.1"/>
    <property type="molecule type" value="Genomic_DNA"/>
</dbReference>
<dbReference type="EC" id="3.1.1.31" evidence="5 7"/>
<evidence type="ECO:0000256" key="5">
    <source>
        <dbReference type="ARBA" id="ARBA00013198"/>
    </source>
</evidence>
<dbReference type="SUPFAM" id="SSF100950">
    <property type="entry name" value="NagB/RpiA/CoA transferase-like"/>
    <property type="match status" value="1"/>
</dbReference>
<evidence type="ECO:0000256" key="6">
    <source>
        <dbReference type="ARBA" id="ARBA00020337"/>
    </source>
</evidence>
<keyword evidence="10" id="KW-1185">Reference proteome</keyword>
<gene>
    <name evidence="7 9" type="primary">pgl</name>
    <name evidence="9" type="ORF">ACFO4O_05760</name>
</gene>
<evidence type="ECO:0000256" key="4">
    <source>
        <dbReference type="ARBA" id="ARBA00010662"/>
    </source>
</evidence>
<dbReference type="PANTHER" id="PTHR11054:SF0">
    <property type="entry name" value="6-PHOSPHOGLUCONOLACTONASE"/>
    <property type="match status" value="1"/>
</dbReference>
<evidence type="ECO:0000256" key="7">
    <source>
        <dbReference type="RuleBase" id="RU365095"/>
    </source>
</evidence>
<evidence type="ECO:0000256" key="2">
    <source>
        <dbReference type="ARBA" id="ARBA00002681"/>
    </source>
</evidence>
<keyword evidence="7 9" id="KW-0378">Hydrolase</keyword>
<dbReference type="GO" id="GO:0017057">
    <property type="term" value="F:6-phosphogluconolactonase activity"/>
    <property type="evidence" value="ECO:0007669"/>
    <property type="project" value="UniProtKB-EC"/>
</dbReference>
<dbReference type="InterPro" id="IPR005900">
    <property type="entry name" value="6-phosphogluconolactonase_DevB"/>
</dbReference>
<evidence type="ECO:0000313" key="9">
    <source>
        <dbReference type="EMBL" id="MFC4699661.1"/>
    </source>
</evidence>
<dbReference type="RefSeq" id="WP_382406398.1">
    <property type="nucleotide sequence ID" value="NZ_JBHSGU010000002.1"/>
</dbReference>
<organism evidence="9 10">
    <name type="scientific">Glaciecola siphonariae</name>
    <dbReference type="NCBI Taxonomy" id="521012"/>
    <lineage>
        <taxon>Bacteria</taxon>
        <taxon>Pseudomonadati</taxon>
        <taxon>Pseudomonadota</taxon>
        <taxon>Gammaproteobacteria</taxon>
        <taxon>Alteromonadales</taxon>
        <taxon>Alteromonadaceae</taxon>
        <taxon>Glaciecola</taxon>
    </lineage>
</organism>
<evidence type="ECO:0000256" key="1">
    <source>
        <dbReference type="ARBA" id="ARBA00000832"/>
    </source>
</evidence>
<dbReference type="InterPro" id="IPR006148">
    <property type="entry name" value="Glc/Gal-6P_isomerase"/>
</dbReference>
<proteinExistence type="inferred from homology"/>
<reference evidence="10" key="1">
    <citation type="journal article" date="2019" name="Int. J. Syst. Evol. Microbiol.">
        <title>The Global Catalogue of Microorganisms (GCM) 10K type strain sequencing project: providing services to taxonomists for standard genome sequencing and annotation.</title>
        <authorList>
            <consortium name="The Broad Institute Genomics Platform"/>
            <consortium name="The Broad Institute Genome Sequencing Center for Infectious Disease"/>
            <person name="Wu L."/>
            <person name="Ma J."/>
        </authorList>
    </citation>
    <scope>NUCLEOTIDE SEQUENCE [LARGE SCALE GENOMIC DNA]</scope>
    <source>
        <strain evidence="10">KACC 12507</strain>
    </source>
</reference>
<accession>A0ABV9LV00</accession>
<comment type="pathway">
    <text evidence="3 7">Carbohydrate degradation; pentose phosphate pathway; D-ribulose 5-phosphate from D-glucose 6-phosphate (oxidative stage): step 2/3.</text>
</comment>
<name>A0ABV9LV00_9ALTE</name>
<comment type="similarity">
    <text evidence="4 7">Belongs to the glucosamine/galactosamine-6-phosphate isomerase family. 6-phosphogluconolactonase subfamily.</text>
</comment>
<dbReference type="Proteomes" id="UP001595897">
    <property type="component" value="Unassembled WGS sequence"/>
</dbReference>
<evidence type="ECO:0000256" key="3">
    <source>
        <dbReference type="ARBA" id="ARBA00004961"/>
    </source>
</evidence>
<comment type="caution">
    <text evidence="9">The sequence shown here is derived from an EMBL/GenBank/DDBJ whole genome shotgun (WGS) entry which is preliminary data.</text>
</comment>
<comment type="function">
    <text evidence="2 7">Hydrolysis of 6-phosphogluconolactone to 6-phosphogluconate.</text>
</comment>